<comment type="caution">
    <text evidence="5">Lacks conserved residue(s) required for the propagation of feature annotation.</text>
</comment>
<dbReference type="InterPro" id="IPR050131">
    <property type="entry name" value="Peptidase_S8_subtilisin-like"/>
</dbReference>
<reference evidence="7" key="1">
    <citation type="submission" date="2020-02" db="EMBL/GenBank/DDBJ databases">
        <authorList>
            <person name="Meier V. D."/>
        </authorList>
    </citation>
    <scope>NUCLEOTIDE SEQUENCE</scope>
    <source>
        <strain evidence="7">AVDCRST_MAG86</strain>
    </source>
</reference>
<evidence type="ECO:0000259" key="6">
    <source>
        <dbReference type="Pfam" id="PF00082"/>
    </source>
</evidence>
<dbReference type="SUPFAM" id="SSF52743">
    <property type="entry name" value="Subtilisin-like"/>
    <property type="match status" value="1"/>
</dbReference>
<dbReference type="EMBL" id="CADCWP010000375">
    <property type="protein sequence ID" value="CAA9589296.1"/>
    <property type="molecule type" value="Genomic_DNA"/>
</dbReference>
<dbReference type="PANTHER" id="PTHR43806:SF11">
    <property type="entry name" value="CEREVISIN-RELATED"/>
    <property type="match status" value="1"/>
</dbReference>
<gene>
    <name evidence="7" type="ORF">AVDCRST_MAG86-4373</name>
</gene>
<dbReference type="Pfam" id="PF00082">
    <property type="entry name" value="Peptidase_S8"/>
    <property type="match status" value="1"/>
</dbReference>
<evidence type="ECO:0000256" key="4">
    <source>
        <dbReference type="ARBA" id="ARBA00022825"/>
    </source>
</evidence>
<evidence type="ECO:0000256" key="5">
    <source>
        <dbReference type="PROSITE-ProRule" id="PRU01240"/>
    </source>
</evidence>
<dbReference type="PANTHER" id="PTHR43806">
    <property type="entry name" value="PEPTIDASE S8"/>
    <property type="match status" value="1"/>
</dbReference>
<dbReference type="InterPro" id="IPR000209">
    <property type="entry name" value="Peptidase_S8/S53_dom"/>
</dbReference>
<evidence type="ECO:0000256" key="1">
    <source>
        <dbReference type="ARBA" id="ARBA00011073"/>
    </source>
</evidence>
<keyword evidence="4" id="KW-0720">Serine protease</keyword>
<dbReference type="InterPro" id="IPR015500">
    <property type="entry name" value="Peptidase_S8_subtilisin-rel"/>
</dbReference>
<organism evidence="7">
    <name type="scientific">uncultured Truepera sp</name>
    <dbReference type="NCBI Taxonomy" id="543023"/>
    <lineage>
        <taxon>Bacteria</taxon>
        <taxon>Thermotogati</taxon>
        <taxon>Deinococcota</taxon>
        <taxon>Deinococci</taxon>
        <taxon>Trueperales</taxon>
        <taxon>Trueperaceae</taxon>
        <taxon>Truepera</taxon>
        <taxon>environmental samples</taxon>
    </lineage>
</organism>
<comment type="similarity">
    <text evidence="1 5">Belongs to the peptidase S8 family.</text>
</comment>
<keyword evidence="3" id="KW-0378">Hydrolase</keyword>
<dbReference type="Gene3D" id="3.40.50.200">
    <property type="entry name" value="Peptidase S8/S53 domain"/>
    <property type="match status" value="1"/>
</dbReference>
<protein>
    <submittedName>
        <fullName evidence="7">Serine alkaline protease (Subtilisin E)</fullName>
    </submittedName>
</protein>
<evidence type="ECO:0000256" key="2">
    <source>
        <dbReference type="ARBA" id="ARBA00022670"/>
    </source>
</evidence>
<name>A0A6J4VVH9_9DEIN</name>
<dbReference type="InterPro" id="IPR023828">
    <property type="entry name" value="Peptidase_S8_Ser-AS"/>
</dbReference>
<dbReference type="PROSITE" id="PS00138">
    <property type="entry name" value="SUBTILASE_SER"/>
    <property type="match status" value="1"/>
</dbReference>
<sequence>MDGEGYAINLPPGAFNHGTHVAGTVAALDNTIGVVGVAPDAEIVAVKVLSEVNGSGSFAGVISGILYAADIDSDIINMSLGATLPKNGYIDDGGTPNDPSDDVKVGANEIAALTTAISRATTYAYQQGTTVIASAGNDARDGDKDGPTVSVPGGSTNVLTISATGPEGWALDQSTDLDTPAFYTNYGQSVIDFAAPGGDVDFDLRPGGVANRANWPVCTVEGVTNYCYIFDLVLSTINGSYGWAAGTSMAAPSASGIAALIIGEQGGSMKPAQVEQVLRERADDLGKRGNDDFYGAGRVSSGY</sequence>
<proteinExistence type="inferred from homology"/>
<dbReference type="InterPro" id="IPR022398">
    <property type="entry name" value="Peptidase_S8_His-AS"/>
</dbReference>
<dbReference type="AlphaFoldDB" id="A0A6J4VVH9"/>
<keyword evidence="2 7" id="KW-0645">Protease</keyword>
<dbReference type="PRINTS" id="PR00723">
    <property type="entry name" value="SUBTILISIN"/>
</dbReference>
<dbReference type="InterPro" id="IPR036852">
    <property type="entry name" value="Peptidase_S8/S53_dom_sf"/>
</dbReference>
<dbReference type="GO" id="GO:0004252">
    <property type="term" value="F:serine-type endopeptidase activity"/>
    <property type="evidence" value="ECO:0007669"/>
    <property type="project" value="InterPro"/>
</dbReference>
<dbReference type="PROSITE" id="PS51892">
    <property type="entry name" value="SUBTILASE"/>
    <property type="match status" value="1"/>
</dbReference>
<dbReference type="PROSITE" id="PS00137">
    <property type="entry name" value="SUBTILASE_HIS"/>
    <property type="match status" value="1"/>
</dbReference>
<accession>A0A6J4VVH9</accession>
<dbReference type="GO" id="GO:0006508">
    <property type="term" value="P:proteolysis"/>
    <property type="evidence" value="ECO:0007669"/>
    <property type="project" value="UniProtKB-KW"/>
</dbReference>
<evidence type="ECO:0000313" key="7">
    <source>
        <dbReference type="EMBL" id="CAA9589296.1"/>
    </source>
</evidence>
<evidence type="ECO:0000256" key="3">
    <source>
        <dbReference type="ARBA" id="ARBA00022801"/>
    </source>
</evidence>
<feature type="domain" description="Peptidase S8/S53" evidence="6">
    <location>
        <begin position="15"/>
        <end position="297"/>
    </location>
</feature>